<dbReference type="InterPro" id="IPR027417">
    <property type="entry name" value="P-loop_NTPase"/>
</dbReference>
<keyword evidence="3" id="KW-1185">Reference proteome</keyword>
<comment type="caution">
    <text evidence="2">The sequence shown here is derived from an EMBL/GenBank/DDBJ whole genome shotgun (WGS) entry which is preliminary data.</text>
</comment>
<dbReference type="GO" id="GO:0016887">
    <property type="term" value="F:ATP hydrolysis activity"/>
    <property type="evidence" value="ECO:0007669"/>
    <property type="project" value="InterPro"/>
</dbReference>
<evidence type="ECO:0000313" key="2">
    <source>
        <dbReference type="EMBL" id="KAK1753743.1"/>
    </source>
</evidence>
<dbReference type="InterPro" id="IPR003959">
    <property type="entry name" value="ATPase_AAA_core"/>
</dbReference>
<dbReference type="Pfam" id="PF00004">
    <property type="entry name" value="AAA"/>
    <property type="match status" value="1"/>
</dbReference>
<dbReference type="GO" id="GO:0005524">
    <property type="term" value="F:ATP binding"/>
    <property type="evidence" value="ECO:0007669"/>
    <property type="project" value="InterPro"/>
</dbReference>
<dbReference type="EMBL" id="MU839837">
    <property type="protein sequence ID" value="KAK1753743.1"/>
    <property type="molecule type" value="Genomic_DNA"/>
</dbReference>
<reference evidence="2" key="1">
    <citation type="submission" date="2023-06" db="EMBL/GenBank/DDBJ databases">
        <title>Genome-scale phylogeny and comparative genomics of the fungal order Sordariales.</title>
        <authorList>
            <consortium name="Lawrence Berkeley National Laboratory"/>
            <person name="Hensen N."/>
            <person name="Bonometti L."/>
            <person name="Westerberg I."/>
            <person name="Brannstrom I.O."/>
            <person name="Guillou S."/>
            <person name="Cros-Aarteil S."/>
            <person name="Calhoun S."/>
            <person name="Haridas S."/>
            <person name="Kuo A."/>
            <person name="Mondo S."/>
            <person name="Pangilinan J."/>
            <person name="Riley R."/>
            <person name="Labutti K."/>
            <person name="Andreopoulos B."/>
            <person name="Lipzen A."/>
            <person name="Chen C."/>
            <person name="Yanf M."/>
            <person name="Daum C."/>
            <person name="Ng V."/>
            <person name="Clum A."/>
            <person name="Steindorff A."/>
            <person name="Ohm R."/>
            <person name="Martin F."/>
            <person name="Silar P."/>
            <person name="Natvig D."/>
            <person name="Lalanne C."/>
            <person name="Gautier V."/>
            <person name="Ament-Velasquez S.L."/>
            <person name="Kruys A."/>
            <person name="Hutchinson M.I."/>
            <person name="Powell A.J."/>
            <person name="Barry K."/>
            <person name="Miller A.N."/>
            <person name="Grigoriev I.V."/>
            <person name="Debuchy R."/>
            <person name="Gladieux P."/>
            <person name="Thoren M.H."/>
            <person name="Johannesson H."/>
        </authorList>
    </citation>
    <scope>NUCLEOTIDE SEQUENCE</scope>
    <source>
        <strain evidence="2">PSN4</strain>
    </source>
</reference>
<accession>A0AAJ0B8P4</accession>
<dbReference type="PANTHER" id="PTHR23070">
    <property type="entry name" value="BCS1 AAA-TYPE ATPASE"/>
    <property type="match status" value="1"/>
</dbReference>
<evidence type="ECO:0000313" key="3">
    <source>
        <dbReference type="Proteomes" id="UP001239445"/>
    </source>
</evidence>
<evidence type="ECO:0000259" key="1">
    <source>
        <dbReference type="Pfam" id="PF00004"/>
    </source>
</evidence>
<gene>
    <name evidence="2" type="ORF">QBC47DRAFT_430688</name>
</gene>
<sequence>MDLGKGGKQKAKGGISLSALLNALDGVSVPEGRVLAMTTNYLERLDPALIRPERVDLKIELGFADRETIVDLFRFLYKGPHAKAGEDPEFEKVAAEFALNG</sequence>
<dbReference type="Gene3D" id="3.40.50.300">
    <property type="entry name" value="P-loop containing nucleotide triphosphate hydrolases"/>
    <property type="match status" value="1"/>
</dbReference>
<protein>
    <recommendedName>
        <fullName evidence="1">ATPase AAA-type core domain-containing protein</fullName>
    </recommendedName>
</protein>
<name>A0AAJ0B8P4_9PEZI</name>
<dbReference type="AlphaFoldDB" id="A0AAJ0B8P4"/>
<dbReference type="Proteomes" id="UP001239445">
    <property type="component" value="Unassembled WGS sequence"/>
</dbReference>
<organism evidence="2 3">
    <name type="scientific">Echria macrotheca</name>
    <dbReference type="NCBI Taxonomy" id="438768"/>
    <lineage>
        <taxon>Eukaryota</taxon>
        <taxon>Fungi</taxon>
        <taxon>Dikarya</taxon>
        <taxon>Ascomycota</taxon>
        <taxon>Pezizomycotina</taxon>
        <taxon>Sordariomycetes</taxon>
        <taxon>Sordariomycetidae</taxon>
        <taxon>Sordariales</taxon>
        <taxon>Schizotheciaceae</taxon>
        <taxon>Echria</taxon>
    </lineage>
</organism>
<proteinExistence type="predicted"/>
<feature type="domain" description="ATPase AAA-type core" evidence="1">
    <location>
        <begin position="9"/>
        <end position="62"/>
    </location>
</feature>
<dbReference type="InterPro" id="IPR050747">
    <property type="entry name" value="Mitochondrial_chaperone_BCS1"/>
</dbReference>
<dbReference type="SUPFAM" id="SSF52540">
    <property type="entry name" value="P-loop containing nucleoside triphosphate hydrolases"/>
    <property type="match status" value="1"/>
</dbReference>